<accession>R7U0P8</accession>
<keyword evidence="1" id="KW-1133">Transmembrane helix</keyword>
<evidence type="ECO:0000256" key="1">
    <source>
        <dbReference type="SAM" id="Phobius"/>
    </source>
</evidence>
<evidence type="ECO:0000313" key="4">
    <source>
        <dbReference type="Proteomes" id="UP000014760"/>
    </source>
</evidence>
<dbReference type="EMBL" id="AMQN01010021">
    <property type="status" value="NOT_ANNOTATED_CDS"/>
    <property type="molecule type" value="Genomic_DNA"/>
</dbReference>
<name>R7U0P8_CAPTE</name>
<dbReference type="HOGENOM" id="CLU_1788680_0_0_1"/>
<reference evidence="4" key="1">
    <citation type="submission" date="2012-12" db="EMBL/GenBank/DDBJ databases">
        <authorList>
            <person name="Hellsten U."/>
            <person name="Grimwood J."/>
            <person name="Chapman J.A."/>
            <person name="Shapiro H."/>
            <person name="Aerts A."/>
            <person name="Otillar R.P."/>
            <person name="Terry A.Y."/>
            <person name="Boore J.L."/>
            <person name="Simakov O."/>
            <person name="Marletaz F."/>
            <person name="Cho S.-J."/>
            <person name="Edsinger-Gonzales E."/>
            <person name="Havlak P."/>
            <person name="Kuo D.-H."/>
            <person name="Larsson T."/>
            <person name="Lv J."/>
            <person name="Arendt D."/>
            <person name="Savage R."/>
            <person name="Osoegawa K."/>
            <person name="de Jong P."/>
            <person name="Lindberg D.R."/>
            <person name="Seaver E.C."/>
            <person name="Weisblat D.A."/>
            <person name="Putnam N.H."/>
            <person name="Grigoriev I.V."/>
            <person name="Rokhsar D.S."/>
        </authorList>
    </citation>
    <scope>NUCLEOTIDE SEQUENCE</scope>
    <source>
        <strain evidence="4">I ESC-2004</strain>
    </source>
</reference>
<sequence>MMALTGLPTYSLHIIVIISTVLISNIDKSYLKNIQQKPEKRYFSPKFSTSTRWVETFELLLTKCEPRSFVLPKHDIPALQLIDDYDSLADLGDLQQNGPEVYDTGQGEDTTLPVFEFDIQYLQRYLSYALETTTFLFQFKIDRLP</sequence>
<reference evidence="3" key="3">
    <citation type="submission" date="2015-06" db="UniProtKB">
        <authorList>
            <consortium name="EnsemblMetazoa"/>
        </authorList>
    </citation>
    <scope>IDENTIFICATION</scope>
</reference>
<dbReference type="Proteomes" id="UP000014760">
    <property type="component" value="Unassembled WGS sequence"/>
</dbReference>
<dbReference type="AlphaFoldDB" id="R7U0P8"/>
<organism evidence="2">
    <name type="scientific">Capitella teleta</name>
    <name type="common">Polychaete worm</name>
    <dbReference type="NCBI Taxonomy" id="283909"/>
    <lineage>
        <taxon>Eukaryota</taxon>
        <taxon>Metazoa</taxon>
        <taxon>Spiralia</taxon>
        <taxon>Lophotrochozoa</taxon>
        <taxon>Annelida</taxon>
        <taxon>Polychaeta</taxon>
        <taxon>Sedentaria</taxon>
        <taxon>Scolecida</taxon>
        <taxon>Capitellidae</taxon>
        <taxon>Capitella</taxon>
    </lineage>
</organism>
<dbReference type="EMBL" id="KB306825">
    <property type="protein sequence ID" value="ELT99432.1"/>
    <property type="molecule type" value="Genomic_DNA"/>
</dbReference>
<proteinExistence type="predicted"/>
<keyword evidence="4" id="KW-1185">Reference proteome</keyword>
<feature type="transmembrane region" description="Helical" evidence="1">
    <location>
        <begin position="12"/>
        <end position="31"/>
    </location>
</feature>
<evidence type="ECO:0000313" key="3">
    <source>
        <dbReference type="EnsemblMetazoa" id="CapteP202944"/>
    </source>
</evidence>
<protein>
    <submittedName>
        <fullName evidence="2 3">Uncharacterized protein</fullName>
    </submittedName>
</protein>
<evidence type="ECO:0000313" key="2">
    <source>
        <dbReference type="EMBL" id="ELT99432.1"/>
    </source>
</evidence>
<keyword evidence="1" id="KW-0472">Membrane</keyword>
<keyword evidence="1" id="KW-0812">Transmembrane</keyword>
<gene>
    <name evidence="2" type="ORF">CAPTEDRAFT_202944</name>
</gene>
<dbReference type="EnsemblMetazoa" id="CapteT202944">
    <property type="protein sequence ID" value="CapteP202944"/>
    <property type="gene ID" value="CapteG202944"/>
</dbReference>
<reference evidence="2 4" key="2">
    <citation type="journal article" date="2013" name="Nature">
        <title>Insights into bilaterian evolution from three spiralian genomes.</title>
        <authorList>
            <person name="Simakov O."/>
            <person name="Marletaz F."/>
            <person name="Cho S.J."/>
            <person name="Edsinger-Gonzales E."/>
            <person name="Havlak P."/>
            <person name="Hellsten U."/>
            <person name="Kuo D.H."/>
            <person name="Larsson T."/>
            <person name="Lv J."/>
            <person name="Arendt D."/>
            <person name="Savage R."/>
            <person name="Osoegawa K."/>
            <person name="de Jong P."/>
            <person name="Grimwood J."/>
            <person name="Chapman J.A."/>
            <person name="Shapiro H."/>
            <person name="Aerts A."/>
            <person name="Otillar R.P."/>
            <person name="Terry A.Y."/>
            <person name="Boore J.L."/>
            <person name="Grigoriev I.V."/>
            <person name="Lindberg D.R."/>
            <person name="Seaver E.C."/>
            <person name="Weisblat D.A."/>
            <person name="Putnam N.H."/>
            <person name="Rokhsar D.S."/>
        </authorList>
    </citation>
    <scope>NUCLEOTIDE SEQUENCE</scope>
    <source>
        <strain evidence="2 4">I ESC-2004</strain>
    </source>
</reference>